<feature type="region of interest" description="Disordered" evidence="4">
    <location>
        <begin position="310"/>
        <end position="343"/>
    </location>
</feature>
<evidence type="ECO:0000313" key="7">
    <source>
        <dbReference type="Proteomes" id="UP001187531"/>
    </source>
</evidence>
<gene>
    <name evidence="6" type="ORF">QYM36_014722</name>
</gene>
<dbReference type="PANTHER" id="PTHR15245:SF20">
    <property type="entry name" value="SYMPLEKIN"/>
    <property type="match status" value="1"/>
</dbReference>
<evidence type="ECO:0000313" key="6">
    <source>
        <dbReference type="EMBL" id="KAK2706772.1"/>
    </source>
</evidence>
<dbReference type="EMBL" id="JAVRJZ010000019">
    <property type="protein sequence ID" value="KAK2706772.1"/>
    <property type="molecule type" value="Genomic_DNA"/>
</dbReference>
<dbReference type="Gene3D" id="1.25.10.10">
    <property type="entry name" value="Leucine-rich Repeat Variant"/>
    <property type="match status" value="1"/>
</dbReference>
<evidence type="ECO:0000256" key="2">
    <source>
        <dbReference type="ARBA" id="ARBA00022664"/>
    </source>
</evidence>
<accession>A0AA88HJZ4</accession>
<keyword evidence="7" id="KW-1185">Reference proteome</keyword>
<organism evidence="6 7">
    <name type="scientific">Artemia franciscana</name>
    <name type="common">Brine shrimp</name>
    <name type="synonym">Artemia sanfranciscana</name>
    <dbReference type="NCBI Taxonomy" id="6661"/>
    <lineage>
        <taxon>Eukaryota</taxon>
        <taxon>Metazoa</taxon>
        <taxon>Ecdysozoa</taxon>
        <taxon>Arthropoda</taxon>
        <taxon>Crustacea</taxon>
        <taxon>Branchiopoda</taxon>
        <taxon>Anostraca</taxon>
        <taxon>Artemiidae</taxon>
        <taxon>Artemia</taxon>
    </lineage>
</organism>
<dbReference type="Proteomes" id="UP001187531">
    <property type="component" value="Unassembled WGS sequence"/>
</dbReference>
<comment type="subcellular location">
    <subcellularLocation>
        <location evidence="1">Nucleus</location>
    </subcellularLocation>
</comment>
<dbReference type="SUPFAM" id="SSF48371">
    <property type="entry name" value="ARM repeat"/>
    <property type="match status" value="1"/>
</dbReference>
<dbReference type="InterPro" id="IPR032460">
    <property type="entry name" value="Symplekin/Pta1_N"/>
</dbReference>
<dbReference type="InterPro" id="IPR021850">
    <property type="entry name" value="Symplekin/Pta1"/>
</dbReference>
<evidence type="ECO:0000259" key="5">
    <source>
        <dbReference type="Pfam" id="PF11935"/>
    </source>
</evidence>
<dbReference type="Pfam" id="PF11935">
    <property type="entry name" value="SYMPK_PTA1_N"/>
    <property type="match status" value="1"/>
</dbReference>
<feature type="compositionally biased region" description="Basic and acidic residues" evidence="4">
    <location>
        <begin position="310"/>
        <end position="320"/>
    </location>
</feature>
<evidence type="ECO:0000256" key="4">
    <source>
        <dbReference type="SAM" id="MobiDB-lite"/>
    </source>
</evidence>
<name>A0AA88HJZ4_ARTSF</name>
<evidence type="ECO:0000256" key="3">
    <source>
        <dbReference type="ARBA" id="ARBA00023242"/>
    </source>
</evidence>
<keyword evidence="2" id="KW-0507">mRNA processing</keyword>
<feature type="domain" description="Symplekin/Pta1 N-terminal" evidence="5">
    <location>
        <begin position="99"/>
        <end position="318"/>
    </location>
</feature>
<sequence>MQAKQGEYSTIVEFLNQAVLAKTTDEKLTCLTRVQDLILHHGPELLDSFLDEVLAFQNDRNQEIRRVIVGFLEEACKSEPDVFPKVAVNISFLLRDEAVTVQKRVIQALTHLYPVVLRWLSKAKNITKEMSSAWDWLVRMKGEVIKWLDHDNDGVRTLTNKFYEMVIICQTYRDEESTSKESEFSLDAIPPALKILKPRKLEDEANKLMADLIKFHGSMHISSANLLACMGTLSLIARARPMFMGQVISAMEMLHANLPPTLTKSQVSSVRKHLKLQLLNLLKHPTAIDYLTNITTLLTDLGATQSEVEKCMPKPSDIQRRKQRVPPTPKRTKPDFDDDDDEFLAPKPKAKRAVDPIDYTQKFVKERLSPHVAAEMVIKAMVRLPDSMPPHFSSSYTPIAAAGTEGQIHHVARLLAAQLTAAGLGIDPPKDTDKNLDIWEEDDDDMKSTVSSFIEVDSKKSSLSHLVPAGGIPQAPSKTLKSMKLSEITKPLSAEAKTKMVSGSIIRMYRGEKMLLNVGASNLRNTLVAKMSSLFPDMMHDSLIAFISEDLRIRLDVALSWLYELYSTIMGFFTYASPSSRAFDAYNNVFGRIAGTLIVRNDLKDRDQLLTRLYLEAPMLPEGSVDFLRRQAMSEQCSQAAIDLLKQLVIYRPGRQINYFNALLELCTARKSEVKSQALSAVMGLYEKGEMQQVTEDYAVMYLNFLSLKEPPELVIGDEEGEEPTNQWNEQLAKNCLFLFSALLERDHSRIHELAKIFANAVPDVKRTILKNLDVPLKNMDMESPQLFKLLETCPEGTETFITKVLHVVTERVHPSPVLVEKVREAYKERAADVRFLIPILGSIPKFEILNILPKLVKLTQAALKE</sequence>
<protein>
    <recommendedName>
        <fullName evidence="5">Symplekin/Pta1 N-terminal domain-containing protein</fullName>
    </recommendedName>
</protein>
<proteinExistence type="predicted"/>
<dbReference type="InterPro" id="IPR011989">
    <property type="entry name" value="ARM-like"/>
</dbReference>
<comment type="caution">
    <text evidence="6">The sequence shown here is derived from an EMBL/GenBank/DDBJ whole genome shotgun (WGS) entry which is preliminary data.</text>
</comment>
<dbReference type="AlphaFoldDB" id="A0AA88HJZ4"/>
<dbReference type="GO" id="GO:0006397">
    <property type="term" value="P:mRNA processing"/>
    <property type="evidence" value="ECO:0007669"/>
    <property type="project" value="UniProtKB-KW"/>
</dbReference>
<dbReference type="InterPro" id="IPR016024">
    <property type="entry name" value="ARM-type_fold"/>
</dbReference>
<dbReference type="PANTHER" id="PTHR15245">
    <property type="entry name" value="SYMPLEKIN-RELATED"/>
    <property type="match status" value="1"/>
</dbReference>
<reference evidence="6" key="1">
    <citation type="submission" date="2023-07" db="EMBL/GenBank/DDBJ databases">
        <title>Chromosome-level genome assembly of Artemia franciscana.</title>
        <authorList>
            <person name="Jo E."/>
        </authorList>
    </citation>
    <scope>NUCLEOTIDE SEQUENCE</scope>
    <source>
        <tissue evidence="6">Whole body</tissue>
    </source>
</reference>
<evidence type="ECO:0000256" key="1">
    <source>
        <dbReference type="ARBA" id="ARBA00004123"/>
    </source>
</evidence>
<feature type="non-terminal residue" evidence="6">
    <location>
        <position position="866"/>
    </location>
</feature>
<dbReference type="GO" id="GO:0005847">
    <property type="term" value="C:mRNA cleavage and polyadenylation specificity factor complex"/>
    <property type="evidence" value="ECO:0007669"/>
    <property type="project" value="TreeGrafter"/>
</dbReference>
<keyword evidence="3" id="KW-0539">Nucleus</keyword>